<keyword evidence="5" id="KW-0809">Transit peptide</keyword>
<reference evidence="13 14" key="1">
    <citation type="journal article" date="2018" name="Sci. Rep.">
        <title>Comparative analysis of the Pocillopora damicornis genome highlights role of immune system in coral evolution.</title>
        <authorList>
            <person name="Cunning R."/>
            <person name="Bay R.A."/>
            <person name="Gillette P."/>
            <person name="Baker A.C."/>
            <person name="Traylor-Knowles N."/>
        </authorList>
    </citation>
    <scope>NUCLEOTIDE SEQUENCE [LARGE SCALE GENOMIC DNA]</scope>
    <source>
        <strain evidence="13">RSMAS</strain>
        <tissue evidence="13">Whole animal</tissue>
    </source>
</reference>
<comment type="similarity">
    <text evidence="2 9">Belongs to the OXA1/ALB3/YidC family.</text>
</comment>
<dbReference type="AlphaFoldDB" id="A0A3M6UCB0"/>
<feature type="transmembrane region" description="Helical" evidence="11">
    <location>
        <begin position="301"/>
        <end position="324"/>
    </location>
</feature>
<keyword evidence="7" id="KW-0496">Mitochondrion</keyword>
<evidence type="ECO:0000256" key="2">
    <source>
        <dbReference type="ARBA" id="ARBA00009877"/>
    </source>
</evidence>
<feature type="transmembrane region" description="Helical" evidence="11">
    <location>
        <begin position="336"/>
        <end position="360"/>
    </location>
</feature>
<evidence type="ECO:0000256" key="7">
    <source>
        <dbReference type="ARBA" id="ARBA00023128"/>
    </source>
</evidence>
<keyword evidence="4" id="KW-0999">Mitochondrion inner membrane</keyword>
<dbReference type="CDD" id="cd20069">
    <property type="entry name" value="5TM_Oxa1-like"/>
    <property type="match status" value="1"/>
</dbReference>
<evidence type="ECO:0000313" key="13">
    <source>
        <dbReference type="EMBL" id="RMX51154.1"/>
    </source>
</evidence>
<sequence length="504" mass="56531">VLKMAALFARFGNWKISRAATCLRTLRVSGQSTNKMLNRYIRDVASRTYSTTGLYRRVNFGRPRNFKIYGYSGVRHELSPWIKGARCFSLFGSQSSSPSPDNTELLQEEKVTNPFVQENESGSVLESMATGSEMFNDLADTLTSVGEPSLASLGLGGWGPTGIIQQGLEFIHVTGGLSWCASIAVTTVCIRLLLLPLIVKSQANTARLNNARPELQEVELKMRELSNSTDSAAQAQASAMLGKIYRENNCHPVKSLLAIVAQFPVFISFFFAIRGMANLPVESFKTGGYLWFQDLTLCDPYYVLPIMCSFSMLASLELGGEVGVRTPHMETMKTVFRIMAVALIPFTAHFPAAIFCYWVTSNLFTIVQVGFLKSPSVRRALGIPEMIKHENLQEAGSFFENLKAGFQNSQEEGKLRHAEKMKRQRLKALGEAPLEATYEFNPRIEQNQEILSLSDSEKKSDKRGRNRRRMLERLEKPAPQTDLRIKFNQEYFSAKAHQQAKEKE</sequence>
<dbReference type="NCBIfam" id="TIGR03592">
    <property type="entry name" value="yidC_oxa1_cterm"/>
    <property type="match status" value="1"/>
</dbReference>
<keyword evidence="8 11" id="KW-0472">Membrane</keyword>
<evidence type="ECO:0000313" key="14">
    <source>
        <dbReference type="Proteomes" id="UP000275408"/>
    </source>
</evidence>
<dbReference type="InterPro" id="IPR001708">
    <property type="entry name" value="YidC/ALB3/OXA1/COX18"/>
</dbReference>
<name>A0A3M6UCB0_POCDA</name>
<evidence type="ECO:0000256" key="5">
    <source>
        <dbReference type="ARBA" id="ARBA00022946"/>
    </source>
</evidence>
<dbReference type="PANTHER" id="PTHR12428:SF66">
    <property type="entry name" value="MITOCHONDRIAL INNER MEMBRANE PROTEIN OXA1L"/>
    <property type="match status" value="1"/>
</dbReference>
<feature type="transmembrane region" description="Helical" evidence="11">
    <location>
        <begin position="176"/>
        <end position="199"/>
    </location>
</feature>
<proteinExistence type="inferred from homology"/>
<evidence type="ECO:0000259" key="12">
    <source>
        <dbReference type="Pfam" id="PF02096"/>
    </source>
</evidence>
<protein>
    <recommendedName>
        <fullName evidence="12">Membrane insertase YidC/Oxa/ALB C-terminal domain-containing protein</fullName>
    </recommendedName>
</protein>
<evidence type="ECO:0000256" key="4">
    <source>
        <dbReference type="ARBA" id="ARBA00022792"/>
    </source>
</evidence>
<dbReference type="GO" id="GO:0032979">
    <property type="term" value="P:protein insertion into mitochondrial inner membrane from matrix"/>
    <property type="evidence" value="ECO:0007669"/>
    <property type="project" value="TreeGrafter"/>
</dbReference>
<organism evidence="13 14">
    <name type="scientific">Pocillopora damicornis</name>
    <name type="common">Cauliflower coral</name>
    <name type="synonym">Millepora damicornis</name>
    <dbReference type="NCBI Taxonomy" id="46731"/>
    <lineage>
        <taxon>Eukaryota</taxon>
        <taxon>Metazoa</taxon>
        <taxon>Cnidaria</taxon>
        <taxon>Anthozoa</taxon>
        <taxon>Hexacorallia</taxon>
        <taxon>Scleractinia</taxon>
        <taxon>Astrocoeniina</taxon>
        <taxon>Pocilloporidae</taxon>
        <taxon>Pocillopora</taxon>
    </lineage>
</organism>
<keyword evidence="3 9" id="KW-0812">Transmembrane</keyword>
<feature type="domain" description="Membrane insertase YidC/Oxa/ALB C-terminal" evidence="12">
    <location>
        <begin position="179"/>
        <end position="371"/>
    </location>
</feature>
<gene>
    <name evidence="13" type="ORF">pdam_00015809</name>
</gene>
<dbReference type="InterPro" id="IPR028055">
    <property type="entry name" value="YidC/Oxa/ALB_C"/>
</dbReference>
<evidence type="ECO:0000256" key="9">
    <source>
        <dbReference type="RuleBase" id="RU003945"/>
    </source>
</evidence>
<evidence type="ECO:0000256" key="10">
    <source>
        <dbReference type="SAM" id="MobiDB-lite"/>
    </source>
</evidence>
<dbReference type="PANTHER" id="PTHR12428">
    <property type="entry name" value="OXA1"/>
    <property type="match status" value="1"/>
</dbReference>
<dbReference type="STRING" id="46731.A0A3M6UCB0"/>
<evidence type="ECO:0000256" key="6">
    <source>
        <dbReference type="ARBA" id="ARBA00022989"/>
    </source>
</evidence>
<evidence type="ECO:0000256" key="11">
    <source>
        <dbReference type="SAM" id="Phobius"/>
    </source>
</evidence>
<evidence type="ECO:0000256" key="8">
    <source>
        <dbReference type="ARBA" id="ARBA00023136"/>
    </source>
</evidence>
<dbReference type="OrthoDB" id="2148490at2759"/>
<keyword evidence="6 11" id="KW-1133">Transmembrane helix</keyword>
<comment type="caution">
    <text evidence="13">The sequence shown here is derived from an EMBL/GenBank/DDBJ whole genome shotgun (WGS) entry which is preliminary data.</text>
</comment>
<feature type="non-terminal residue" evidence="13">
    <location>
        <position position="1"/>
    </location>
</feature>
<evidence type="ECO:0000256" key="1">
    <source>
        <dbReference type="ARBA" id="ARBA00004448"/>
    </source>
</evidence>
<keyword evidence="14" id="KW-1185">Reference proteome</keyword>
<comment type="subcellular location">
    <subcellularLocation>
        <location evidence="9">Membrane</location>
        <topology evidence="9">Multi-pass membrane protein</topology>
    </subcellularLocation>
    <subcellularLocation>
        <location evidence="1">Mitochondrion inner membrane</location>
        <topology evidence="1">Multi-pass membrane protein</topology>
    </subcellularLocation>
</comment>
<feature type="transmembrane region" description="Helical" evidence="11">
    <location>
        <begin position="256"/>
        <end position="281"/>
    </location>
</feature>
<dbReference type="GO" id="GO:0032977">
    <property type="term" value="F:membrane insertase activity"/>
    <property type="evidence" value="ECO:0007669"/>
    <property type="project" value="InterPro"/>
</dbReference>
<evidence type="ECO:0000256" key="3">
    <source>
        <dbReference type="ARBA" id="ARBA00022692"/>
    </source>
</evidence>
<dbReference type="GO" id="GO:0005743">
    <property type="term" value="C:mitochondrial inner membrane"/>
    <property type="evidence" value="ECO:0007669"/>
    <property type="project" value="UniProtKB-SubCell"/>
</dbReference>
<feature type="region of interest" description="Disordered" evidence="10">
    <location>
        <begin position="450"/>
        <end position="485"/>
    </location>
</feature>
<dbReference type="EMBL" id="RCHS01001811">
    <property type="protein sequence ID" value="RMX51154.1"/>
    <property type="molecule type" value="Genomic_DNA"/>
</dbReference>
<accession>A0A3M6UCB0</accession>
<dbReference type="Proteomes" id="UP000275408">
    <property type="component" value="Unassembled WGS sequence"/>
</dbReference>
<dbReference type="Pfam" id="PF02096">
    <property type="entry name" value="60KD_IMP"/>
    <property type="match status" value="1"/>
</dbReference>